<organism evidence="1 2">
    <name type="scientific">Aspergillus tamarii</name>
    <dbReference type="NCBI Taxonomy" id="41984"/>
    <lineage>
        <taxon>Eukaryota</taxon>
        <taxon>Fungi</taxon>
        <taxon>Dikarya</taxon>
        <taxon>Ascomycota</taxon>
        <taxon>Pezizomycotina</taxon>
        <taxon>Eurotiomycetes</taxon>
        <taxon>Eurotiomycetidae</taxon>
        <taxon>Eurotiales</taxon>
        <taxon>Aspergillaceae</taxon>
        <taxon>Aspergillus</taxon>
        <taxon>Aspergillus subgen. Circumdati</taxon>
    </lineage>
</organism>
<accession>A0A5N6UPY7</accession>
<reference evidence="1 2" key="1">
    <citation type="submission" date="2019-04" db="EMBL/GenBank/DDBJ databases">
        <title>Friends and foes A comparative genomics study of 23 Aspergillus species from section Flavi.</title>
        <authorList>
            <consortium name="DOE Joint Genome Institute"/>
            <person name="Kjaerbolling I."/>
            <person name="Vesth T."/>
            <person name="Frisvad J.C."/>
            <person name="Nybo J.L."/>
            <person name="Theobald S."/>
            <person name="Kildgaard S."/>
            <person name="Isbrandt T."/>
            <person name="Kuo A."/>
            <person name="Sato A."/>
            <person name="Lyhne E.K."/>
            <person name="Kogle M.E."/>
            <person name="Wiebenga A."/>
            <person name="Kun R.S."/>
            <person name="Lubbers R.J."/>
            <person name="Makela M.R."/>
            <person name="Barry K."/>
            <person name="Chovatia M."/>
            <person name="Clum A."/>
            <person name="Daum C."/>
            <person name="Haridas S."/>
            <person name="He G."/>
            <person name="LaButti K."/>
            <person name="Lipzen A."/>
            <person name="Mondo S."/>
            <person name="Riley R."/>
            <person name="Salamov A."/>
            <person name="Simmons B.A."/>
            <person name="Magnuson J.K."/>
            <person name="Henrissat B."/>
            <person name="Mortensen U.H."/>
            <person name="Larsen T.O."/>
            <person name="Devries R.P."/>
            <person name="Grigoriev I.V."/>
            <person name="Machida M."/>
            <person name="Baker S.E."/>
            <person name="Andersen M.R."/>
        </authorList>
    </citation>
    <scope>NUCLEOTIDE SEQUENCE [LARGE SCALE GENOMIC DNA]</scope>
    <source>
        <strain evidence="1 2">CBS 117626</strain>
    </source>
</reference>
<evidence type="ECO:0000313" key="1">
    <source>
        <dbReference type="EMBL" id="KAE8160636.1"/>
    </source>
</evidence>
<protein>
    <submittedName>
        <fullName evidence="1">Uncharacterized protein</fullName>
    </submittedName>
</protein>
<dbReference type="EMBL" id="ML738654">
    <property type="protein sequence ID" value="KAE8160636.1"/>
    <property type="molecule type" value="Genomic_DNA"/>
</dbReference>
<sequence length="161" mass="17960">MAKQGSKGTAWSPVVIPSFDWKVYDNQVVRLLHSQSWDEKIFPDIAAHPWLGNITGLIDILLGIFRLSTTVLCRSLPQVTVEALPAALALQNMPQNSKATDLRRALKISTTQCTFRKITATQIGMYLPTLTRTTPFGTKSGRNTRESLEVDNVHESFSARF</sequence>
<proteinExistence type="predicted"/>
<dbReference type="Proteomes" id="UP000326950">
    <property type="component" value="Unassembled WGS sequence"/>
</dbReference>
<gene>
    <name evidence="1" type="ORF">BDV40DRAFT_211683</name>
</gene>
<name>A0A5N6UPY7_ASPTM</name>
<evidence type="ECO:0000313" key="2">
    <source>
        <dbReference type="Proteomes" id="UP000326950"/>
    </source>
</evidence>
<keyword evidence="2" id="KW-1185">Reference proteome</keyword>
<dbReference type="AlphaFoldDB" id="A0A5N6UPY7"/>